<evidence type="ECO:0000256" key="3">
    <source>
        <dbReference type="ARBA" id="ARBA00022448"/>
    </source>
</evidence>
<dbReference type="InterPro" id="IPR003593">
    <property type="entry name" value="AAA+_ATPase"/>
</dbReference>
<dbReference type="Proteomes" id="UP000284543">
    <property type="component" value="Unassembled WGS sequence"/>
</dbReference>
<dbReference type="CDD" id="cd03262">
    <property type="entry name" value="ABC_HisP_GlnQ"/>
    <property type="match status" value="1"/>
</dbReference>
<reference evidence="10 11" key="1">
    <citation type="submission" date="2018-08" db="EMBL/GenBank/DDBJ databases">
        <title>A genome reference for cultivated species of the human gut microbiota.</title>
        <authorList>
            <person name="Zou Y."/>
            <person name="Xue W."/>
            <person name="Luo G."/>
        </authorList>
    </citation>
    <scope>NUCLEOTIDE SEQUENCE [LARGE SCALE GENOMIC DNA]</scope>
    <source>
        <strain evidence="10 11">AF14-18</strain>
    </source>
</reference>
<evidence type="ECO:0000256" key="2">
    <source>
        <dbReference type="ARBA" id="ARBA00005417"/>
    </source>
</evidence>
<dbReference type="PIRSF" id="PIRSF039085">
    <property type="entry name" value="ABC_ATPase_HisP"/>
    <property type="match status" value="1"/>
</dbReference>
<dbReference type="InterPro" id="IPR027417">
    <property type="entry name" value="P-loop_NTPase"/>
</dbReference>
<dbReference type="PANTHER" id="PTHR43166">
    <property type="entry name" value="AMINO ACID IMPORT ATP-BINDING PROTEIN"/>
    <property type="match status" value="1"/>
</dbReference>
<evidence type="ECO:0000313" key="10">
    <source>
        <dbReference type="EMBL" id="RGV76953.1"/>
    </source>
</evidence>
<gene>
    <name evidence="10" type="ORF">DWW02_10465</name>
</gene>
<organism evidence="10 11">
    <name type="scientific">Enterocloster bolteae</name>
    <dbReference type="NCBI Taxonomy" id="208479"/>
    <lineage>
        <taxon>Bacteria</taxon>
        <taxon>Bacillati</taxon>
        <taxon>Bacillota</taxon>
        <taxon>Clostridia</taxon>
        <taxon>Lachnospirales</taxon>
        <taxon>Lachnospiraceae</taxon>
        <taxon>Enterocloster</taxon>
    </lineage>
</organism>
<accession>A0A412ZA62</accession>
<dbReference type="AlphaFoldDB" id="A0A412ZA62"/>
<dbReference type="GO" id="GO:0005886">
    <property type="term" value="C:plasma membrane"/>
    <property type="evidence" value="ECO:0007669"/>
    <property type="project" value="UniProtKB-SubCell"/>
</dbReference>
<name>A0A412ZA62_9FIRM</name>
<dbReference type="SUPFAM" id="SSF52540">
    <property type="entry name" value="P-loop containing nucleoside triphosphate hydrolases"/>
    <property type="match status" value="1"/>
</dbReference>
<dbReference type="GO" id="GO:0005524">
    <property type="term" value="F:ATP binding"/>
    <property type="evidence" value="ECO:0007669"/>
    <property type="project" value="UniProtKB-KW"/>
</dbReference>
<keyword evidence="5" id="KW-0547">Nucleotide-binding</keyword>
<keyword evidence="6 10" id="KW-0067">ATP-binding</keyword>
<comment type="similarity">
    <text evidence="2">Belongs to the ABC transporter superfamily.</text>
</comment>
<dbReference type="RefSeq" id="WP_002565557.1">
    <property type="nucleotide sequence ID" value="NZ_CABKUK010000010.1"/>
</dbReference>
<dbReference type="PANTHER" id="PTHR43166:SF9">
    <property type="entry name" value="GLUTAMATE_ASPARTATE IMPORT ATP-BINDING PROTEIN GLTL"/>
    <property type="match status" value="1"/>
</dbReference>
<keyword evidence="8" id="KW-0472">Membrane</keyword>
<evidence type="ECO:0000313" key="11">
    <source>
        <dbReference type="Proteomes" id="UP000284543"/>
    </source>
</evidence>
<keyword evidence="7" id="KW-0029">Amino-acid transport</keyword>
<dbReference type="InterPro" id="IPR030679">
    <property type="entry name" value="ABC_ATPase_HisP-typ"/>
</dbReference>
<dbReference type="Pfam" id="PF00005">
    <property type="entry name" value="ABC_tran"/>
    <property type="match status" value="1"/>
</dbReference>
<dbReference type="InterPro" id="IPR003439">
    <property type="entry name" value="ABC_transporter-like_ATP-bd"/>
</dbReference>
<dbReference type="Gene3D" id="3.40.50.300">
    <property type="entry name" value="P-loop containing nucleotide triphosphate hydrolases"/>
    <property type="match status" value="1"/>
</dbReference>
<evidence type="ECO:0000256" key="5">
    <source>
        <dbReference type="ARBA" id="ARBA00022741"/>
    </source>
</evidence>
<dbReference type="KEGG" id="cbol:CGC65_25065"/>
<dbReference type="PROSITE" id="PS00211">
    <property type="entry name" value="ABC_TRANSPORTER_1"/>
    <property type="match status" value="1"/>
</dbReference>
<dbReference type="InterPro" id="IPR017871">
    <property type="entry name" value="ABC_transporter-like_CS"/>
</dbReference>
<dbReference type="EMBL" id="QRZM01000003">
    <property type="protein sequence ID" value="RGV76953.1"/>
    <property type="molecule type" value="Genomic_DNA"/>
</dbReference>
<dbReference type="SMART" id="SM00382">
    <property type="entry name" value="AAA"/>
    <property type="match status" value="1"/>
</dbReference>
<evidence type="ECO:0000256" key="6">
    <source>
        <dbReference type="ARBA" id="ARBA00022840"/>
    </source>
</evidence>
<dbReference type="PROSITE" id="PS50893">
    <property type="entry name" value="ABC_TRANSPORTER_2"/>
    <property type="match status" value="1"/>
</dbReference>
<evidence type="ECO:0000256" key="8">
    <source>
        <dbReference type="ARBA" id="ARBA00023136"/>
    </source>
</evidence>
<evidence type="ECO:0000256" key="7">
    <source>
        <dbReference type="ARBA" id="ARBA00022970"/>
    </source>
</evidence>
<protein>
    <submittedName>
        <fullName evidence="10">Amino acid ABC transporter ATP-binding protein</fullName>
    </submittedName>
</protein>
<evidence type="ECO:0000256" key="1">
    <source>
        <dbReference type="ARBA" id="ARBA00004202"/>
    </source>
</evidence>
<evidence type="ECO:0000259" key="9">
    <source>
        <dbReference type="PROSITE" id="PS50893"/>
    </source>
</evidence>
<evidence type="ECO:0000256" key="4">
    <source>
        <dbReference type="ARBA" id="ARBA00022475"/>
    </source>
</evidence>
<sequence>MIEVKNIYKSFGTLDVLKDVSLTVNKGEVVVIIGPSGSGKSTLLRCINHLETPDKGEIVVDGEILTGKSGQIRKVRANLGMVFQQFNLFPHMNVYDNITLGPKRVQSMSKEDMDKTVDDLLAKVGLSDKKFSYPPQLSGGQQQRIAIARALAMNPEYMLFDEPTSALDPELIGEVLEVMRQLAKDGMTMIIVTHEMKFAKEVADRVIVMADSHIIEQGPPEELFTDPKEARTRSFLRSVLEKE</sequence>
<keyword evidence="4" id="KW-1003">Cell membrane</keyword>
<keyword evidence="3" id="KW-0813">Transport</keyword>
<dbReference type="GO" id="GO:0015424">
    <property type="term" value="F:ABC-type amino acid transporter activity"/>
    <property type="evidence" value="ECO:0007669"/>
    <property type="project" value="InterPro"/>
</dbReference>
<feature type="domain" description="ABC transporter" evidence="9">
    <location>
        <begin position="2"/>
        <end position="236"/>
    </location>
</feature>
<dbReference type="InterPro" id="IPR050086">
    <property type="entry name" value="MetN_ABC_transporter-like"/>
</dbReference>
<proteinExistence type="inferred from homology"/>
<dbReference type="GO" id="GO:0016887">
    <property type="term" value="F:ATP hydrolysis activity"/>
    <property type="evidence" value="ECO:0007669"/>
    <property type="project" value="InterPro"/>
</dbReference>
<comment type="caution">
    <text evidence="10">The sequence shown here is derived from an EMBL/GenBank/DDBJ whole genome shotgun (WGS) entry which is preliminary data.</text>
</comment>
<comment type="subcellular location">
    <subcellularLocation>
        <location evidence="1">Cell membrane</location>
        <topology evidence="1">Peripheral membrane protein</topology>
    </subcellularLocation>
</comment>
<dbReference type="FunFam" id="3.40.50.300:FF:000020">
    <property type="entry name" value="Amino acid ABC transporter ATP-binding component"/>
    <property type="match status" value="1"/>
</dbReference>